<dbReference type="EMBL" id="BAAAKK010000003">
    <property type="protein sequence ID" value="GAA1421074.1"/>
    <property type="molecule type" value="Genomic_DNA"/>
</dbReference>
<evidence type="ECO:0000313" key="3">
    <source>
        <dbReference type="Proteomes" id="UP001501266"/>
    </source>
</evidence>
<feature type="region of interest" description="Disordered" evidence="1">
    <location>
        <begin position="1"/>
        <end position="26"/>
    </location>
</feature>
<name>A0ABN1YRU1_9MICO</name>
<sequence length="59" mass="6635">MGGRFQAHRRTAVLTTQPENEVGRSNVRDMHPACDMQSGIRDAHPHGFIVSRAIHRESL</sequence>
<proteinExistence type="predicted"/>
<protein>
    <submittedName>
        <fullName evidence="2">Uncharacterized protein</fullName>
    </submittedName>
</protein>
<keyword evidence="3" id="KW-1185">Reference proteome</keyword>
<evidence type="ECO:0000256" key="1">
    <source>
        <dbReference type="SAM" id="MobiDB-lite"/>
    </source>
</evidence>
<reference evidence="2 3" key="1">
    <citation type="journal article" date="2019" name="Int. J. Syst. Evol. Microbiol.">
        <title>The Global Catalogue of Microorganisms (GCM) 10K type strain sequencing project: providing services to taxonomists for standard genome sequencing and annotation.</title>
        <authorList>
            <consortium name="The Broad Institute Genomics Platform"/>
            <consortium name="The Broad Institute Genome Sequencing Center for Infectious Disease"/>
            <person name="Wu L."/>
            <person name="Ma J."/>
        </authorList>
    </citation>
    <scope>NUCLEOTIDE SEQUENCE [LARGE SCALE GENOMIC DNA]</scope>
    <source>
        <strain evidence="2 3">JCM 12398</strain>
    </source>
</reference>
<dbReference type="Proteomes" id="UP001501266">
    <property type="component" value="Unassembled WGS sequence"/>
</dbReference>
<organism evidence="2 3">
    <name type="scientific">Agrococcus citreus</name>
    <dbReference type="NCBI Taxonomy" id="84643"/>
    <lineage>
        <taxon>Bacteria</taxon>
        <taxon>Bacillati</taxon>
        <taxon>Actinomycetota</taxon>
        <taxon>Actinomycetes</taxon>
        <taxon>Micrococcales</taxon>
        <taxon>Microbacteriaceae</taxon>
        <taxon>Agrococcus</taxon>
    </lineage>
</organism>
<feature type="compositionally biased region" description="Basic residues" evidence="1">
    <location>
        <begin position="1"/>
        <end position="11"/>
    </location>
</feature>
<evidence type="ECO:0000313" key="2">
    <source>
        <dbReference type="EMBL" id="GAA1421074.1"/>
    </source>
</evidence>
<comment type="caution">
    <text evidence="2">The sequence shown here is derived from an EMBL/GenBank/DDBJ whole genome shotgun (WGS) entry which is preliminary data.</text>
</comment>
<accession>A0ABN1YRU1</accession>
<gene>
    <name evidence="2" type="ORF">GCM10009640_11340</name>
</gene>